<dbReference type="OMA" id="YMNFPQP"/>
<dbReference type="PROSITE" id="PS51312">
    <property type="entry name" value="SB"/>
    <property type="match status" value="1"/>
</dbReference>
<feature type="domain" description="UEV" evidence="10">
    <location>
        <begin position="6"/>
        <end position="151"/>
    </location>
</feature>
<evidence type="ECO:0000256" key="4">
    <source>
        <dbReference type="ARBA" id="ARBA00022753"/>
    </source>
</evidence>
<evidence type="ECO:0000259" key="9">
    <source>
        <dbReference type="PROSITE" id="PS51312"/>
    </source>
</evidence>
<evidence type="ECO:0000256" key="5">
    <source>
        <dbReference type="ARBA" id="ARBA00022927"/>
    </source>
</evidence>
<dbReference type="CDD" id="cd11685">
    <property type="entry name" value="UEV_TSG101-like"/>
    <property type="match status" value="1"/>
</dbReference>
<reference evidence="11 12" key="1">
    <citation type="journal article" date="2012" name="Science">
        <title>The Paleozoic origin of enzymatic lignin decomposition reconstructed from 31 fungal genomes.</title>
        <authorList>
            <person name="Floudas D."/>
            <person name="Binder M."/>
            <person name="Riley R."/>
            <person name="Barry K."/>
            <person name="Blanchette R.A."/>
            <person name="Henrissat B."/>
            <person name="Martinez A.T."/>
            <person name="Otillar R."/>
            <person name="Spatafora J.W."/>
            <person name="Yadav J.S."/>
            <person name="Aerts A."/>
            <person name="Benoit I."/>
            <person name="Boyd A."/>
            <person name="Carlson A."/>
            <person name="Copeland A."/>
            <person name="Coutinho P.M."/>
            <person name="de Vries R.P."/>
            <person name="Ferreira P."/>
            <person name="Findley K."/>
            <person name="Foster B."/>
            <person name="Gaskell J."/>
            <person name="Glotzer D."/>
            <person name="Gorecki P."/>
            <person name="Heitman J."/>
            <person name="Hesse C."/>
            <person name="Hori C."/>
            <person name="Igarashi K."/>
            <person name="Jurgens J.A."/>
            <person name="Kallen N."/>
            <person name="Kersten P."/>
            <person name="Kohler A."/>
            <person name="Kuees U."/>
            <person name="Kumar T.K.A."/>
            <person name="Kuo A."/>
            <person name="LaButti K."/>
            <person name="Larrondo L.F."/>
            <person name="Lindquist E."/>
            <person name="Ling A."/>
            <person name="Lombard V."/>
            <person name="Lucas S."/>
            <person name="Lundell T."/>
            <person name="Martin R."/>
            <person name="McLaughlin D.J."/>
            <person name="Morgenstern I."/>
            <person name="Morin E."/>
            <person name="Murat C."/>
            <person name="Nagy L.G."/>
            <person name="Nolan M."/>
            <person name="Ohm R.A."/>
            <person name="Patyshakuliyeva A."/>
            <person name="Rokas A."/>
            <person name="Ruiz-Duenas F.J."/>
            <person name="Sabat G."/>
            <person name="Salamov A."/>
            <person name="Samejima M."/>
            <person name="Schmutz J."/>
            <person name="Slot J.C."/>
            <person name="St John F."/>
            <person name="Stenlid J."/>
            <person name="Sun H."/>
            <person name="Sun S."/>
            <person name="Syed K."/>
            <person name="Tsang A."/>
            <person name="Wiebenga A."/>
            <person name="Young D."/>
            <person name="Pisabarro A."/>
            <person name="Eastwood D.C."/>
            <person name="Martin F."/>
            <person name="Cullen D."/>
            <person name="Grigoriev I.V."/>
            <person name="Hibbett D.S."/>
        </authorList>
    </citation>
    <scope>NUCLEOTIDE SEQUENCE [LARGE SCALE GENOMIC DNA]</scope>
    <source>
        <strain evidence="11 12">MD-104</strain>
    </source>
</reference>
<dbReference type="PANTHER" id="PTHR23306:SF3">
    <property type="entry name" value="TUMOR SUPPRESSOR PROTEIN 101"/>
    <property type="match status" value="1"/>
</dbReference>
<dbReference type="Pfam" id="PF09454">
    <property type="entry name" value="Vps23_core"/>
    <property type="match status" value="1"/>
</dbReference>
<proteinExistence type="inferred from homology"/>
<feature type="compositionally biased region" description="Pro residues" evidence="8">
    <location>
        <begin position="154"/>
        <end position="168"/>
    </location>
</feature>
<feature type="domain" description="SB" evidence="9">
    <location>
        <begin position="328"/>
        <end position="396"/>
    </location>
</feature>
<keyword evidence="5 7" id="KW-0653">Protein transport</keyword>
<dbReference type="Pfam" id="PF05743">
    <property type="entry name" value="UEV"/>
    <property type="match status" value="1"/>
</dbReference>
<dbReference type="Gene3D" id="6.10.140.820">
    <property type="match status" value="1"/>
</dbReference>
<dbReference type="EMBL" id="KB467942">
    <property type="protein sequence ID" value="PCH38230.1"/>
    <property type="molecule type" value="Genomic_DNA"/>
</dbReference>
<evidence type="ECO:0000256" key="3">
    <source>
        <dbReference type="ARBA" id="ARBA00022448"/>
    </source>
</evidence>
<evidence type="ECO:0000313" key="12">
    <source>
        <dbReference type="Proteomes" id="UP000218811"/>
    </source>
</evidence>
<dbReference type="SUPFAM" id="SSF54495">
    <property type="entry name" value="UBC-like"/>
    <property type="match status" value="1"/>
</dbReference>
<dbReference type="GO" id="GO:0043130">
    <property type="term" value="F:ubiquitin binding"/>
    <property type="evidence" value="ECO:0007669"/>
    <property type="project" value="TreeGrafter"/>
</dbReference>
<evidence type="ECO:0000256" key="6">
    <source>
        <dbReference type="ARBA" id="ARBA00023054"/>
    </source>
</evidence>
<feature type="compositionally biased region" description="Low complexity" evidence="8">
    <location>
        <begin position="221"/>
        <end position="236"/>
    </location>
</feature>
<gene>
    <name evidence="11" type="ORF">WOLCODRAFT_142462</name>
</gene>
<dbReference type="PANTHER" id="PTHR23306">
    <property type="entry name" value="TUMOR SUSCEPTIBILITY GENE 101 PROTEIN-RELATED"/>
    <property type="match status" value="1"/>
</dbReference>
<dbReference type="GO" id="GO:0000813">
    <property type="term" value="C:ESCRT I complex"/>
    <property type="evidence" value="ECO:0007669"/>
    <property type="project" value="TreeGrafter"/>
</dbReference>
<sequence>MSSHESLTHRWLRQNIHPYVHPDAVWAHVTALLDRHRTVRPKTDVYTFDDGRTQLLLCLHGLLPIAFRGAAYHIPVAIWLPRDYPRRPPLVYVVPTSDMLVRPGPDMDPSGMCRIDYLRNWEAKSEGCSLAALAQAMQDAFSRAPPVYAKPAPGATPGPRSAPAPASPAPADYSARPPPPLPGAHGQHASQTAPPASPAARNDDRPPLPAKPGASAVTPVAHSTASSPASQTSSRTESPDILGTVRGELASLQHAMALDAERLRAHQADLLAGAPAVRDEMARLEAVRDVCRTVAARVRAVVDAGARSAAELRRKGDPEVDELVCSTTIVHNQLINLVAEDNAIEDTVYHLHRALNTGRIDLERFIRTTRVLAEEQFMKRALIEKIQAGLPGDDPELGWTTPVEWR</sequence>
<dbReference type="InterPro" id="IPR052070">
    <property type="entry name" value="ESCRT-I_UEV_domain"/>
</dbReference>
<evidence type="ECO:0000259" key="10">
    <source>
        <dbReference type="PROSITE" id="PS51322"/>
    </source>
</evidence>
<feature type="region of interest" description="Disordered" evidence="8">
    <location>
        <begin position="148"/>
        <end position="239"/>
    </location>
</feature>
<evidence type="ECO:0000256" key="2">
    <source>
        <dbReference type="ARBA" id="ARBA00009594"/>
    </source>
</evidence>
<accession>A0A2H3J7L6</accession>
<dbReference type="GO" id="GO:0006886">
    <property type="term" value="P:intracellular protein transport"/>
    <property type="evidence" value="ECO:0007669"/>
    <property type="project" value="UniProtKB-ARBA"/>
</dbReference>
<dbReference type="Gene3D" id="3.10.110.10">
    <property type="entry name" value="Ubiquitin Conjugating Enzyme"/>
    <property type="match status" value="1"/>
</dbReference>
<keyword evidence="12" id="KW-1185">Reference proteome</keyword>
<evidence type="ECO:0000256" key="7">
    <source>
        <dbReference type="PROSITE-ProRule" id="PRU00644"/>
    </source>
</evidence>
<dbReference type="GO" id="GO:0043162">
    <property type="term" value="P:ubiquitin-dependent protein catabolic process via the multivesicular body sorting pathway"/>
    <property type="evidence" value="ECO:0007669"/>
    <property type="project" value="UniProtKB-ARBA"/>
</dbReference>
<keyword evidence="3 7" id="KW-0813">Transport</keyword>
<dbReference type="OrthoDB" id="306304at2759"/>
<dbReference type="InterPro" id="IPR017916">
    <property type="entry name" value="SB_dom"/>
</dbReference>
<dbReference type="InterPro" id="IPR016135">
    <property type="entry name" value="UBQ-conjugating_enzyme/RWD"/>
</dbReference>
<dbReference type="InterPro" id="IPR037202">
    <property type="entry name" value="ESCRT_assembly_dom"/>
</dbReference>
<comment type="similarity">
    <text evidence="2">Belongs to the ubiquitin-conjugating enzyme family. UEV subfamily.</text>
</comment>
<keyword evidence="4" id="KW-0967">Endosome</keyword>
<evidence type="ECO:0000256" key="8">
    <source>
        <dbReference type="SAM" id="MobiDB-lite"/>
    </source>
</evidence>
<dbReference type="AlphaFoldDB" id="A0A2H3J7L6"/>
<dbReference type="SUPFAM" id="SSF140111">
    <property type="entry name" value="Endosomal sorting complex assembly domain"/>
    <property type="match status" value="1"/>
</dbReference>
<dbReference type="Proteomes" id="UP000218811">
    <property type="component" value="Unassembled WGS sequence"/>
</dbReference>
<name>A0A2H3J7L6_WOLCO</name>
<dbReference type="InterPro" id="IPR008883">
    <property type="entry name" value="UEV_N"/>
</dbReference>
<evidence type="ECO:0000313" key="11">
    <source>
        <dbReference type="EMBL" id="PCH38230.1"/>
    </source>
</evidence>
<dbReference type="STRING" id="742152.A0A2H3J7L6"/>
<organism evidence="11 12">
    <name type="scientific">Wolfiporia cocos (strain MD-104)</name>
    <name type="common">Brown rot fungus</name>
    <dbReference type="NCBI Taxonomy" id="742152"/>
    <lineage>
        <taxon>Eukaryota</taxon>
        <taxon>Fungi</taxon>
        <taxon>Dikarya</taxon>
        <taxon>Basidiomycota</taxon>
        <taxon>Agaricomycotina</taxon>
        <taxon>Agaricomycetes</taxon>
        <taxon>Polyporales</taxon>
        <taxon>Phaeolaceae</taxon>
        <taxon>Wolfiporia</taxon>
    </lineage>
</organism>
<dbReference type="PROSITE" id="PS51322">
    <property type="entry name" value="UEV"/>
    <property type="match status" value="1"/>
</dbReference>
<keyword evidence="6" id="KW-0175">Coiled coil</keyword>
<protein>
    <submittedName>
        <fullName evidence="11">UEV-domain-containing protein</fullName>
    </submittedName>
</protein>
<dbReference type="GO" id="GO:0072666">
    <property type="term" value="P:establishment of protein localization to vacuole"/>
    <property type="evidence" value="ECO:0007669"/>
    <property type="project" value="UniProtKB-ARBA"/>
</dbReference>
<comment type="subcellular location">
    <subcellularLocation>
        <location evidence="1">Endosome</location>
    </subcellularLocation>
</comment>
<evidence type="ECO:0000256" key="1">
    <source>
        <dbReference type="ARBA" id="ARBA00004177"/>
    </source>
</evidence>